<keyword evidence="3" id="KW-1185">Reference proteome</keyword>
<dbReference type="SUPFAM" id="SSF160631">
    <property type="entry name" value="SMI1/KNR4-like"/>
    <property type="match status" value="1"/>
</dbReference>
<gene>
    <name evidence="2" type="ORF">GCM10009550_61110</name>
</gene>
<organism evidence="2 3">
    <name type="scientific">Actinocorallia libanotica</name>
    <dbReference type="NCBI Taxonomy" id="46162"/>
    <lineage>
        <taxon>Bacteria</taxon>
        <taxon>Bacillati</taxon>
        <taxon>Actinomycetota</taxon>
        <taxon>Actinomycetes</taxon>
        <taxon>Streptosporangiales</taxon>
        <taxon>Thermomonosporaceae</taxon>
        <taxon>Actinocorallia</taxon>
    </lineage>
</organism>
<protein>
    <recommendedName>
        <fullName evidence="1">Knr4/Smi1-like domain-containing protein</fullName>
    </recommendedName>
</protein>
<dbReference type="EMBL" id="BAAAHH010000032">
    <property type="protein sequence ID" value="GAA0964072.1"/>
    <property type="molecule type" value="Genomic_DNA"/>
</dbReference>
<dbReference type="InterPro" id="IPR018958">
    <property type="entry name" value="Knr4/Smi1-like_dom"/>
</dbReference>
<dbReference type="SMART" id="SM00860">
    <property type="entry name" value="SMI1_KNR4"/>
    <property type="match status" value="1"/>
</dbReference>
<name>A0ABP4CAS6_9ACTN</name>
<sequence length="461" mass="49631">MSAPFEELRELAEAVREARGWARTGLEIVCRPSGAYGFTAFTDAVTSLRGRGGGFQAVLDSDHRLPEPGFTQEGGTAAPAGDPVLAVARFQEYLRRRADILGRAETLPPPASAAAIEETEHRIGHRLPEDLRALYALADGDAHLYLFGGASWLPLKSLASVHTDLSVPYPPTWELARDRVVFDADPPETVRRCSGHPGWLPFGTGEDGNYLAVDLAPARDGRPGQVIRTGRDHDEGPARIADSVTSLLGRYLELLDRGCYEKDDGHLFLDDPERPSGPETIVGEFPDTVPPDLQALHVNDAPGTVDLAPLTAAPRLRRLHLNRCATTDLAPLARQPVESLRVTLHGGGLTPLQGHHHLASLDLATASPIDIAPLRTAPNLRCLDLSHAEVHDLTVLADLHELRYLSLTAHQWNTLFNAAELPPALAAARLADDHAPLSEALAWAAHLGLDTTAALHTTGAL</sequence>
<dbReference type="PANTHER" id="PTHR47432">
    <property type="entry name" value="CELL WALL ASSEMBLY REGULATOR SMI1"/>
    <property type="match status" value="1"/>
</dbReference>
<dbReference type="Pfam" id="PF09346">
    <property type="entry name" value="SMI1_KNR4"/>
    <property type="match status" value="1"/>
</dbReference>
<dbReference type="SUPFAM" id="SSF52058">
    <property type="entry name" value="L domain-like"/>
    <property type="match status" value="1"/>
</dbReference>
<accession>A0ABP4CAS6</accession>
<dbReference type="InterPro" id="IPR051873">
    <property type="entry name" value="KNR4/SMI1_regulator"/>
</dbReference>
<evidence type="ECO:0000313" key="2">
    <source>
        <dbReference type="EMBL" id="GAA0964072.1"/>
    </source>
</evidence>
<dbReference type="Proteomes" id="UP001500665">
    <property type="component" value="Unassembled WGS sequence"/>
</dbReference>
<reference evidence="3" key="1">
    <citation type="journal article" date="2019" name="Int. J. Syst. Evol. Microbiol.">
        <title>The Global Catalogue of Microorganisms (GCM) 10K type strain sequencing project: providing services to taxonomists for standard genome sequencing and annotation.</title>
        <authorList>
            <consortium name="The Broad Institute Genomics Platform"/>
            <consortium name="The Broad Institute Genome Sequencing Center for Infectious Disease"/>
            <person name="Wu L."/>
            <person name="Ma J."/>
        </authorList>
    </citation>
    <scope>NUCLEOTIDE SEQUENCE [LARGE SCALE GENOMIC DNA]</scope>
    <source>
        <strain evidence="3">JCM 10696</strain>
    </source>
</reference>
<proteinExistence type="predicted"/>
<dbReference type="InterPro" id="IPR037883">
    <property type="entry name" value="Knr4/Smi1-like_sf"/>
</dbReference>
<dbReference type="InterPro" id="IPR032675">
    <property type="entry name" value="LRR_dom_sf"/>
</dbReference>
<evidence type="ECO:0000259" key="1">
    <source>
        <dbReference type="SMART" id="SM00860"/>
    </source>
</evidence>
<dbReference type="PANTHER" id="PTHR47432:SF1">
    <property type="entry name" value="CELL WALL ASSEMBLY REGULATOR SMI1"/>
    <property type="match status" value="1"/>
</dbReference>
<feature type="domain" description="Knr4/Smi1-like" evidence="1">
    <location>
        <begin position="110"/>
        <end position="254"/>
    </location>
</feature>
<dbReference type="RefSeq" id="WP_344244596.1">
    <property type="nucleotide sequence ID" value="NZ_BAAAHH010000032.1"/>
</dbReference>
<comment type="caution">
    <text evidence="2">The sequence shown here is derived from an EMBL/GenBank/DDBJ whole genome shotgun (WGS) entry which is preliminary data.</text>
</comment>
<dbReference type="Gene3D" id="3.80.10.10">
    <property type="entry name" value="Ribonuclease Inhibitor"/>
    <property type="match status" value="1"/>
</dbReference>
<evidence type="ECO:0000313" key="3">
    <source>
        <dbReference type="Proteomes" id="UP001500665"/>
    </source>
</evidence>